<dbReference type="AlphaFoldDB" id="A0A512BBW0"/>
<reference evidence="1 2" key="1">
    <citation type="submission" date="2019-07" db="EMBL/GenBank/DDBJ databases">
        <title>Whole genome shotgun sequence of Segetibacter aerophilus NBRC 106135.</title>
        <authorList>
            <person name="Hosoyama A."/>
            <person name="Uohara A."/>
            <person name="Ohji S."/>
            <person name="Ichikawa N."/>
        </authorList>
    </citation>
    <scope>NUCLEOTIDE SEQUENCE [LARGE SCALE GENOMIC DNA]</scope>
    <source>
        <strain evidence="1 2">NBRC 106135</strain>
    </source>
</reference>
<comment type="caution">
    <text evidence="1">The sequence shown here is derived from an EMBL/GenBank/DDBJ whole genome shotgun (WGS) entry which is preliminary data.</text>
</comment>
<dbReference type="RefSeq" id="WP_170234126.1">
    <property type="nucleotide sequence ID" value="NZ_BJYT01000006.1"/>
</dbReference>
<dbReference type="Proteomes" id="UP000321513">
    <property type="component" value="Unassembled WGS sequence"/>
</dbReference>
<keyword evidence="2" id="KW-1185">Reference proteome</keyword>
<accession>A0A512BBW0</accession>
<dbReference type="EMBL" id="BJYT01000006">
    <property type="protein sequence ID" value="GEO09456.1"/>
    <property type="molecule type" value="Genomic_DNA"/>
</dbReference>
<protein>
    <submittedName>
        <fullName evidence="1">Uncharacterized protein</fullName>
    </submittedName>
</protein>
<evidence type="ECO:0000313" key="2">
    <source>
        <dbReference type="Proteomes" id="UP000321513"/>
    </source>
</evidence>
<organism evidence="1 2">
    <name type="scientific">Segetibacter aerophilus</name>
    <dbReference type="NCBI Taxonomy" id="670293"/>
    <lineage>
        <taxon>Bacteria</taxon>
        <taxon>Pseudomonadati</taxon>
        <taxon>Bacteroidota</taxon>
        <taxon>Chitinophagia</taxon>
        <taxon>Chitinophagales</taxon>
        <taxon>Chitinophagaceae</taxon>
        <taxon>Segetibacter</taxon>
    </lineage>
</organism>
<name>A0A512BBW0_9BACT</name>
<sequence length="58" mass="6764">MSNLEQSEIQLKIAQIIERSRHQEERFLIDSKAAASDILQFLQKKNLIDGFYQEDLAV</sequence>
<evidence type="ECO:0000313" key="1">
    <source>
        <dbReference type="EMBL" id="GEO09456.1"/>
    </source>
</evidence>
<gene>
    <name evidence="1" type="ORF">SAE01_19520</name>
</gene>
<proteinExistence type="predicted"/>